<sequence>MEHIEFLSQSQEWIQNGYKGRTCSSFVSAPQTARTISGLQVSTDIAFYSGGFCLVTGGFYSCRCFWFASVFPTERSRAECQKQTDPVNIISANVGKTSTQETAFVIKIGNALQTAGGSVLL</sequence>
<dbReference type="AlphaFoldDB" id="A0A8J6F5I1"/>
<comment type="caution">
    <text evidence="1">The sequence shown here is derived from an EMBL/GenBank/DDBJ whole genome shotgun (WGS) entry which is preliminary data.</text>
</comment>
<protein>
    <submittedName>
        <fullName evidence="1">Uncharacterized protein</fullName>
    </submittedName>
</protein>
<gene>
    <name evidence="1" type="ORF">GDO78_012135</name>
</gene>
<accession>A0A8J6F5I1</accession>
<evidence type="ECO:0000313" key="1">
    <source>
        <dbReference type="EMBL" id="KAG9480509.1"/>
    </source>
</evidence>
<reference evidence="1" key="1">
    <citation type="thesis" date="2020" institute="ProQuest LLC" country="789 East Eisenhower Parkway, Ann Arbor, MI, USA">
        <title>Comparative Genomics and Chromosome Evolution.</title>
        <authorList>
            <person name="Mudd A.B."/>
        </authorList>
    </citation>
    <scope>NUCLEOTIDE SEQUENCE</scope>
    <source>
        <strain evidence="1">HN-11 Male</strain>
        <tissue evidence="1">Kidney and liver</tissue>
    </source>
</reference>
<evidence type="ECO:0000313" key="2">
    <source>
        <dbReference type="Proteomes" id="UP000770717"/>
    </source>
</evidence>
<keyword evidence="2" id="KW-1185">Reference proteome</keyword>
<organism evidence="1 2">
    <name type="scientific">Eleutherodactylus coqui</name>
    <name type="common">Puerto Rican coqui</name>
    <dbReference type="NCBI Taxonomy" id="57060"/>
    <lineage>
        <taxon>Eukaryota</taxon>
        <taxon>Metazoa</taxon>
        <taxon>Chordata</taxon>
        <taxon>Craniata</taxon>
        <taxon>Vertebrata</taxon>
        <taxon>Euteleostomi</taxon>
        <taxon>Amphibia</taxon>
        <taxon>Batrachia</taxon>
        <taxon>Anura</taxon>
        <taxon>Neobatrachia</taxon>
        <taxon>Hyloidea</taxon>
        <taxon>Eleutherodactylidae</taxon>
        <taxon>Eleutherodactylinae</taxon>
        <taxon>Eleutherodactylus</taxon>
        <taxon>Eleutherodactylus</taxon>
    </lineage>
</organism>
<name>A0A8J6F5I1_ELECQ</name>
<proteinExistence type="predicted"/>
<dbReference type="Proteomes" id="UP000770717">
    <property type="component" value="Unassembled WGS sequence"/>
</dbReference>
<dbReference type="EMBL" id="WNTK01000007">
    <property type="protein sequence ID" value="KAG9480509.1"/>
    <property type="molecule type" value="Genomic_DNA"/>
</dbReference>